<gene>
    <name evidence="1" type="ORF">Cgig2_022715</name>
</gene>
<organism evidence="1 2">
    <name type="scientific">Carnegiea gigantea</name>
    <dbReference type="NCBI Taxonomy" id="171969"/>
    <lineage>
        <taxon>Eukaryota</taxon>
        <taxon>Viridiplantae</taxon>
        <taxon>Streptophyta</taxon>
        <taxon>Embryophyta</taxon>
        <taxon>Tracheophyta</taxon>
        <taxon>Spermatophyta</taxon>
        <taxon>Magnoliopsida</taxon>
        <taxon>eudicotyledons</taxon>
        <taxon>Gunneridae</taxon>
        <taxon>Pentapetalae</taxon>
        <taxon>Caryophyllales</taxon>
        <taxon>Cactineae</taxon>
        <taxon>Cactaceae</taxon>
        <taxon>Cactoideae</taxon>
        <taxon>Echinocereeae</taxon>
        <taxon>Carnegiea</taxon>
    </lineage>
</organism>
<dbReference type="Proteomes" id="UP001153076">
    <property type="component" value="Unassembled WGS sequence"/>
</dbReference>
<dbReference type="GO" id="GO:0006887">
    <property type="term" value="P:exocytosis"/>
    <property type="evidence" value="ECO:0007669"/>
    <property type="project" value="InterPro"/>
</dbReference>
<dbReference type="AlphaFoldDB" id="A0A9Q1Q5P8"/>
<comment type="caution">
    <text evidence="1">The sequence shown here is derived from an EMBL/GenBank/DDBJ whole genome shotgun (WGS) entry which is preliminary data.</text>
</comment>
<evidence type="ECO:0000313" key="2">
    <source>
        <dbReference type="Proteomes" id="UP001153076"/>
    </source>
</evidence>
<dbReference type="PANTHER" id="PTHR21292:SF1">
    <property type="entry name" value="EXOCYST COMPLEX COMPONENT 3"/>
    <property type="match status" value="1"/>
</dbReference>
<sequence>MWAQAACLDTSSLDPVCLRLQDKQAQAGLKSLLLSEKPLCQECQTLIENHDQIKLLSNARNNLNKTLKRLPALDGKHKFALAAIASYKEEVGRIKDSKKTDSIHKKSKLQGKGYKDKCYEVIRKPIEERFNKLLTEDHKAALEEARAIEEELGDIYGYVAPCFPPSWPLMIVMIMAGDT</sequence>
<dbReference type="InterPro" id="IPR010326">
    <property type="entry name" value="EXOC3/Sec6"/>
</dbReference>
<dbReference type="OrthoDB" id="190098at2759"/>
<dbReference type="GO" id="GO:0051601">
    <property type="term" value="P:exocyst localization"/>
    <property type="evidence" value="ECO:0007669"/>
    <property type="project" value="TreeGrafter"/>
</dbReference>
<dbReference type="EMBL" id="JAKOGI010000814">
    <property type="protein sequence ID" value="KAJ8430257.1"/>
    <property type="molecule type" value="Genomic_DNA"/>
</dbReference>
<reference evidence="1" key="1">
    <citation type="submission" date="2022-04" db="EMBL/GenBank/DDBJ databases">
        <title>Carnegiea gigantea Genome sequencing and assembly v2.</title>
        <authorList>
            <person name="Copetti D."/>
            <person name="Sanderson M.J."/>
            <person name="Burquez A."/>
            <person name="Wojciechowski M.F."/>
        </authorList>
    </citation>
    <scope>NUCLEOTIDE SEQUENCE</scope>
    <source>
        <strain evidence="1">SGP5-SGP5p</strain>
        <tissue evidence="1">Aerial part</tissue>
    </source>
</reference>
<protein>
    <submittedName>
        <fullName evidence="1">Uncharacterized protein</fullName>
    </submittedName>
</protein>
<name>A0A9Q1Q5P8_9CARY</name>
<keyword evidence="2" id="KW-1185">Reference proteome</keyword>
<proteinExistence type="predicted"/>
<evidence type="ECO:0000313" key="1">
    <source>
        <dbReference type="EMBL" id="KAJ8430257.1"/>
    </source>
</evidence>
<accession>A0A9Q1Q5P8</accession>
<dbReference type="PANTHER" id="PTHR21292">
    <property type="entry name" value="EXOCYST COMPLEX COMPONENT SEC6-RELATED"/>
    <property type="match status" value="1"/>
</dbReference>
<dbReference type="Pfam" id="PF06046">
    <property type="entry name" value="Sec6"/>
    <property type="match status" value="1"/>
</dbReference>
<dbReference type="GO" id="GO:0000145">
    <property type="term" value="C:exocyst"/>
    <property type="evidence" value="ECO:0007669"/>
    <property type="project" value="InterPro"/>
</dbReference>
<dbReference type="GO" id="GO:0000149">
    <property type="term" value="F:SNARE binding"/>
    <property type="evidence" value="ECO:0007669"/>
    <property type="project" value="TreeGrafter"/>
</dbReference>